<evidence type="ECO:0000256" key="1">
    <source>
        <dbReference type="ARBA" id="ARBA00004479"/>
    </source>
</evidence>
<keyword evidence="6" id="KW-1015">Disulfide bond</keyword>
<dbReference type="GO" id="GO:0005911">
    <property type="term" value="C:cell-cell junction"/>
    <property type="evidence" value="ECO:0007669"/>
    <property type="project" value="TreeGrafter"/>
</dbReference>
<dbReference type="Pfam" id="PF07686">
    <property type="entry name" value="V-set"/>
    <property type="match status" value="1"/>
</dbReference>
<dbReference type="Gene3D" id="2.60.40.10">
    <property type="entry name" value="Immunoglobulins"/>
    <property type="match status" value="8"/>
</dbReference>
<dbReference type="PROSITE" id="PS50853">
    <property type="entry name" value="FN3"/>
    <property type="match status" value="1"/>
</dbReference>
<dbReference type="InterPro" id="IPR007110">
    <property type="entry name" value="Ig-like_dom"/>
</dbReference>
<evidence type="ECO:0000256" key="2">
    <source>
        <dbReference type="ARBA" id="ARBA00022692"/>
    </source>
</evidence>
<dbReference type="CDD" id="cd00096">
    <property type="entry name" value="Ig"/>
    <property type="match status" value="3"/>
</dbReference>
<sequence>MVANLELLAPRRVTLRVARDPPSKGLQQGTEIPSMDTRRACPLLLLIGLAVANKTMDTREGEEVTLKCRFNEHYSDREYSYYWAQQSPNKYDNVAIKGDTFNPNYKIDYRPNQGIYDLQIFNVSYARDNGRFECRIKQIGSDNAIYEDYYNLTVLTPPQPPLIFPGSETTATEDKKQELTCSSVGGSPDPTISWYREGSTTPLAANLIYGGSRDMQTTSTLTIIPRREDDGAKFTCVVWNRAMPEGQRLETVTTLSVNWKKSNDASGWSEPSGECASVTQEENEDKQFRFISTASNKDHNAIVCKLTSARASSSVTAQSLAAVRDEADVHQIPNPTCPTQRKCGGSRNEADFVVTCLFSATGFYGLQQSSSVTMGDYPRIEIGPENPLSVERDQTAKLECNIDAKPKPDQVKWTRNGRFISSHPTHTIHRVSLQDAGRYTCSADNGLGKVGEEEITLNVLYPPIVQIETKAKTAEEKETVTIKCNVTANPPPVTIEWLKEGDIDFRRTGDTLTLRDVRAEDAGTYICRGINMMKPYGGKTLEREGNASVALLVRHRPGQAVITPEKPVVHVGNSVSLMCKADPPGYPDPQYRWYRDVGGEMSTTVIAQGAQYLIPKAGLSSEGKYYCHASNELGNGGMASATLEIHQPPQFLAKLQSNMIKKAGEVDFSVTCSAKGKPEPSITWLKDDVEITPELHRYEVKTNRDKGANGMVTVQSMLMFKGKARPSGNDLISTDRGQYTCLYENEVNKANSTMHLKIEHAPIVLHQYNKVANDIKETAEVLCKVQSYPKPEFMWQFGTSLLNTGGHYEIVTNSDGNDVYTSILKISNVRHQDYGEYHCRVSNTLNNIQVPIRLQPKGPPEKPTKLKAVELGSNFVRLAWYPGFDGGLANTKYFVSYRKIVIPNESLMMEECAAVAASGAEWMEFDCQREVPCTISPLDHHQSYVFKVKALNTKGVSEHSNEITATTKVEKIPIPLMANFDPETKILGLNIGATCLSMVAIVESVMYGDTPMAAWHIIEKVDLQVNGHDPTYREHEIKHFVANRRNNGRSLGNTLDDIPLPIEDELNPRVRVKLCLKINHEYCGEYLEADTLFATLMVMFCRKCKRNQMKESVKSKEYDIDSIHPSIVAQQNQAPPPYYSASSLENKALEHSMDLAMDQNTALYATQQTYGYHQQNAMIPQVPQNDWSNMGYVENSYSNSNNGGSVNSQDSIWQLKMSAAASNSANMIPQHNYMDQQMQQNYGYDPMTHGGYGAVDDYAPYPHLMTTASQHGGDDYHHNMRNSQNPSRQDYCSDPYASVHKPKKRMDQHMDFVAESPYHDVSGLPDPYMEQEEPKSPVQNQHLSMSYDDALAMESGYSTPNSRNRRVIHEIVV</sequence>
<dbReference type="GO" id="GO:0098609">
    <property type="term" value="P:cell-cell adhesion"/>
    <property type="evidence" value="ECO:0007669"/>
    <property type="project" value="TreeGrafter"/>
</dbReference>
<dbReference type="InterPro" id="IPR013162">
    <property type="entry name" value="CD80_C2-set"/>
</dbReference>
<dbReference type="Pfam" id="PF13927">
    <property type="entry name" value="Ig_3"/>
    <property type="match status" value="3"/>
</dbReference>
<dbReference type="InterPro" id="IPR003598">
    <property type="entry name" value="Ig_sub2"/>
</dbReference>
<dbReference type="EnsemblMetazoa" id="AATE000417-RA">
    <property type="protein sequence ID" value="AATE000417-PA.1"/>
    <property type="gene ID" value="AATE000417"/>
</dbReference>
<dbReference type="Pfam" id="PF13895">
    <property type="entry name" value="Ig_2"/>
    <property type="match status" value="1"/>
</dbReference>
<dbReference type="GO" id="GO:0050839">
    <property type="term" value="F:cell adhesion molecule binding"/>
    <property type="evidence" value="ECO:0007669"/>
    <property type="project" value="TreeGrafter"/>
</dbReference>
<reference evidence="9" key="1">
    <citation type="submission" date="2022-08" db="UniProtKB">
        <authorList>
            <consortium name="EnsemblMetazoa"/>
        </authorList>
    </citation>
    <scope>IDENTIFICATION</scope>
    <source>
        <strain evidence="9">EBRO</strain>
    </source>
</reference>
<dbReference type="Pfam" id="PF00041">
    <property type="entry name" value="fn3"/>
    <property type="match status" value="1"/>
</dbReference>
<dbReference type="SMART" id="SM00408">
    <property type="entry name" value="IGc2"/>
    <property type="match status" value="7"/>
</dbReference>
<dbReference type="GO" id="GO:0030154">
    <property type="term" value="P:cell differentiation"/>
    <property type="evidence" value="ECO:0007669"/>
    <property type="project" value="UniProtKB-ARBA"/>
</dbReference>
<proteinExistence type="predicted"/>
<evidence type="ECO:0000256" key="3">
    <source>
        <dbReference type="ARBA" id="ARBA00022737"/>
    </source>
</evidence>
<dbReference type="STRING" id="41427.A0A182IJM7"/>
<dbReference type="SUPFAM" id="SSF49265">
    <property type="entry name" value="Fibronectin type III"/>
    <property type="match status" value="1"/>
</dbReference>
<dbReference type="PANTHER" id="PTHR11640">
    <property type="entry name" value="NEPHRIN"/>
    <property type="match status" value="1"/>
</dbReference>
<name>A0A182IJM7_ANOAO</name>
<keyword evidence="8" id="KW-0393">Immunoglobulin domain</keyword>
<dbReference type="SMART" id="SM00060">
    <property type="entry name" value="FN3"/>
    <property type="match status" value="1"/>
</dbReference>
<keyword evidence="4" id="KW-1133">Transmembrane helix</keyword>
<accession>A0A182IJM7</accession>
<evidence type="ECO:0000256" key="6">
    <source>
        <dbReference type="ARBA" id="ARBA00023157"/>
    </source>
</evidence>
<dbReference type="InterPro" id="IPR013783">
    <property type="entry name" value="Ig-like_fold"/>
</dbReference>
<evidence type="ECO:0000256" key="8">
    <source>
        <dbReference type="ARBA" id="ARBA00023319"/>
    </source>
</evidence>
<evidence type="ECO:0000256" key="7">
    <source>
        <dbReference type="ARBA" id="ARBA00023180"/>
    </source>
</evidence>
<evidence type="ECO:0000256" key="4">
    <source>
        <dbReference type="ARBA" id="ARBA00022989"/>
    </source>
</evidence>
<dbReference type="GO" id="GO:0009653">
    <property type="term" value="P:anatomical structure morphogenesis"/>
    <property type="evidence" value="ECO:0007669"/>
    <property type="project" value="UniProtKB-ARBA"/>
</dbReference>
<keyword evidence="3" id="KW-0677">Repeat</keyword>
<dbReference type="CDD" id="cd00063">
    <property type="entry name" value="FN3"/>
    <property type="match status" value="1"/>
</dbReference>
<dbReference type="VEuPathDB" id="VectorBase:AATE000417"/>
<keyword evidence="5" id="KW-0472">Membrane</keyword>
<protein>
    <submittedName>
        <fullName evidence="9">Uncharacterized protein</fullName>
    </submittedName>
</protein>
<dbReference type="InterPro" id="IPR003961">
    <property type="entry name" value="FN3_dom"/>
</dbReference>
<keyword evidence="7" id="KW-0325">Glycoprotein</keyword>
<dbReference type="InterPro" id="IPR036179">
    <property type="entry name" value="Ig-like_dom_sf"/>
</dbReference>
<dbReference type="InterPro" id="IPR003599">
    <property type="entry name" value="Ig_sub"/>
</dbReference>
<dbReference type="GO" id="GO:0005886">
    <property type="term" value="C:plasma membrane"/>
    <property type="evidence" value="ECO:0007669"/>
    <property type="project" value="TreeGrafter"/>
</dbReference>
<dbReference type="Pfam" id="PF07679">
    <property type="entry name" value="I-set"/>
    <property type="match status" value="1"/>
</dbReference>
<dbReference type="InterPro" id="IPR051275">
    <property type="entry name" value="Cell_adhesion_signaling"/>
</dbReference>
<dbReference type="InterPro" id="IPR036116">
    <property type="entry name" value="FN3_sf"/>
</dbReference>
<dbReference type="InterPro" id="IPR013098">
    <property type="entry name" value="Ig_I-set"/>
</dbReference>
<dbReference type="PANTHER" id="PTHR11640:SF134">
    <property type="entry name" value="ECHINOID, ISOFORM A-RELATED"/>
    <property type="match status" value="1"/>
</dbReference>
<dbReference type="Pfam" id="PF08205">
    <property type="entry name" value="C2-set_2"/>
    <property type="match status" value="1"/>
</dbReference>
<dbReference type="PROSITE" id="PS50835">
    <property type="entry name" value="IG_LIKE"/>
    <property type="match status" value="7"/>
</dbReference>
<dbReference type="InterPro" id="IPR013106">
    <property type="entry name" value="Ig_V-set"/>
</dbReference>
<evidence type="ECO:0000256" key="5">
    <source>
        <dbReference type="ARBA" id="ARBA00023136"/>
    </source>
</evidence>
<organism evidence="9">
    <name type="scientific">Anopheles atroparvus</name>
    <name type="common">European mosquito</name>
    <dbReference type="NCBI Taxonomy" id="41427"/>
    <lineage>
        <taxon>Eukaryota</taxon>
        <taxon>Metazoa</taxon>
        <taxon>Ecdysozoa</taxon>
        <taxon>Arthropoda</taxon>
        <taxon>Hexapoda</taxon>
        <taxon>Insecta</taxon>
        <taxon>Pterygota</taxon>
        <taxon>Neoptera</taxon>
        <taxon>Endopterygota</taxon>
        <taxon>Diptera</taxon>
        <taxon>Nematocera</taxon>
        <taxon>Culicoidea</taxon>
        <taxon>Culicidae</taxon>
        <taxon>Anophelinae</taxon>
        <taxon>Anopheles</taxon>
    </lineage>
</organism>
<comment type="subcellular location">
    <subcellularLocation>
        <location evidence="1">Membrane</location>
        <topology evidence="1">Single-pass type I membrane protein</topology>
    </subcellularLocation>
</comment>
<evidence type="ECO:0000313" key="9">
    <source>
        <dbReference type="EnsemblMetazoa" id="AATE000417-PA.1"/>
    </source>
</evidence>
<keyword evidence="2" id="KW-0812">Transmembrane</keyword>
<dbReference type="SMART" id="SM00409">
    <property type="entry name" value="IG"/>
    <property type="match status" value="7"/>
</dbReference>
<dbReference type="SUPFAM" id="SSF48726">
    <property type="entry name" value="Immunoglobulin"/>
    <property type="match status" value="7"/>
</dbReference>